<name>A0AAN7AZC2_9PEZI</name>
<dbReference type="AlphaFoldDB" id="A0AAN7AZC2"/>
<evidence type="ECO:0000313" key="2">
    <source>
        <dbReference type="EMBL" id="KAK4202765.1"/>
    </source>
</evidence>
<feature type="region of interest" description="Disordered" evidence="1">
    <location>
        <begin position="138"/>
        <end position="220"/>
    </location>
</feature>
<feature type="region of interest" description="Disordered" evidence="1">
    <location>
        <begin position="257"/>
        <end position="398"/>
    </location>
</feature>
<feature type="compositionally biased region" description="Polar residues" evidence="1">
    <location>
        <begin position="263"/>
        <end position="284"/>
    </location>
</feature>
<feature type="compositionally biased region" description="Low complexity" evidence="1">
    <location>
        <begin position="204"/>
        <end position="220"/>
    </location>
</feature>
<feature type="compositionally biased region" description="Polar residues" evidence="1">
    <location>
        <begin position="367"/>
        <end position="381"/>
    </location>
</feature>
<dbReference type="PANTHER" id="PTHR38166:SF1">
    <property type="entry name" value="C2H2-TYPE DOMAIN-CONTAINING PROTEIN"/>
    <property type="match status" value="1"/>
</dbReference>
<proteinExistence type="predicted"/>
<gene>
    <name evidence="2" type="ORF">QBC40DRAFT_36948</name>
</gene>
<dbReference type="PANTHER" id="PTHR38166">
    <property type="entry name" value="C2H2-TYPE DOMAIN-CONTAINING PROTEIN-RELATED"/>
    <property type="match status" value="1"/>
</dbReference>
<feature type="region of interest" description="Disordered" evidence="1">
    <location>
        <begin position="422"/>
        <end position="470"/>
    </location>
</feature>
<feature type="region of interest" description="Disordered" evidence="1">
    <location>
        <begin position="590"/>
        <end position="614"/>
    </location>
</feature>
<protein>
    <submittedName>
        <fullName evidence="2">Uncharacterized protein</fullName>
    </submittedName>
</protein>
<evidence type="ECO:0000313" key="3">
    <source>
        <dbReference type="Proteomes" id="UP001303160"/>
    </source>
</evidence>
<dbReference type="Proteomes" id="UP001303160">
    <property type="component" value="Unassembled WGS sequence"/>
</dbReference>
<dbReference type="EMBL" id="MU863894">
    <property type="protein sequence ID" value="KAK4202765.1"/>
    <property type="molecule type" value="Genomic_DNA"/>
</dbReference>
<organism evidence="2 3">
    <name type="scientific">Triangularia verruculosa</name>
    <dbReference type="NCBI Taxonomy" id="2587418"/>
    <lineage>
        <taxon>Eukaryota</taxon>
        <taxon>Fungi</taxon>
        <taxon>Dikarya</taxon>
        <taxon>Ascomycota</taxon>
        <taxon>Pezizomycotina</taxon>
        <taxon>Sordariomycetes</taxon>
        <taxon>Sordariomycetidae</taxon>
        <taxon>Sordariales</taxon>
        <taxon>Podosporaceae</taxon>
        <taxon>Triangularia</taxon>
    </lineage>
</organism>
<comment type="caution">
    <text evidence="2">The sequence shown here is derived from an EMBL/GenBank/DDBJ whole genome shotgun (WGS) entry which is preliminary data.</text>
</comment>
<evidence type="ECO:0000256" key="1">
    <source>
        <dbReference type="SAM" id="MobiDB-lite"/>
    </source>
</evidence>
<keyword evidence="3" id="KW-1185">Reference proteome</keyword>
<reference evidence="2" key="1">
    <citation type="journal article" date="2023" name="Mol. Phylogenet. Evol.">
        <title>Genome-scale phylogeny and comparative genomics of the fungal order Sordariales.</title>
        <authorList>
            <person name="Hensen N."/>
            <person name="Bonometti L."/>
            <person name="Westerberg I."/>
            <person name="Brannstrom I.O."/>
            <person name="Guillou S."/>
            <person name="Cros-Aarteil S."/>
            <person name="Calhoun S."/>
            <person name="Haridas S."/>
            <person name="Kuo A."/>
            <person name="Mondo S."/>
            <person name="Pangilinan J."/>
            <person name="Riley R."/>
            <person name="LaButti K."/>
            <person name="Andreopoulos B."/>
            <person name="Lipzen A."/>
            <person name="Chen C."/>
            <person name="Yan M."/>
            <person name="Daum C."/>
            <person name="Ng V."/>
            <person name="Clum A."/>
            <person name="Steindorff A."/>
            <person name="Ohm R.A."/>
            <person name="Martin F."/>
            <person name="Silar P."/>
            <person name="Natvig D.O."/>
            <person name="Lalanne C."/>
            <person name="Gautier V."/>
            <person name="Ament-Velasquez S.L."/>
            <person name="Kruys A."/>
            <person name="Hutchinson M.I."/>
            <person name="Powell A.J."/>
            <person name="Barry K."/>
            <person name="Miller A.N."/>
            <person name="Grigoriev I.V."/>
            <person name="Debuchy R."/>
            <person name="Gladieux P."/>
            <person name="Hiltunen Thoren M."/>
            <person name="Johannesson H."/>
        </authorList>
    </citation>
    <scope>NUCLEOTIDE SEQUENCE</scope>
    <source>
        <strain evidence="2">CBS 315.58</strain>
    </source>
</reference>
<accession>A0AAN7AZC2</accession>
<feature type="region of interest" description="Disordered" evidence="1">
    <location>
        <begin position="1"/>
        <end position="95"/>
    </location>
</feature>
<feature type="compositionally biased region" description="Pro residues" evidence="1">
    <location>
        <begin position="291"/>
        <end position="310"/>
    </location>
</feature>
<reference evidence="2" key="2">
    <citation type="submission" date="2023-05" db="EMBL/GenBank/DDBJ databases">
        <authorList>
            <consortium name="Lawrence Berkeley National Laboratory"/>
            <person name="Steindorff A."/>
            <person name="Hensen N."/>
            <person name="Bonometti L."/>
            <person name="Westerberg I."/>
            <person name="Brannstrom I.O."/>
            <person name="Guillou S."/>
            <person name="Cros-Aarteil S."/>
            <person name="Calhoun S."/>
            <person name="Haridas S."/>
            <person name="Kuo A."/>
            <person name="Mondo S."/>
            <person name="Pangilinan J."/>
            <person name="Riley R."/>
            <person name="Labutti K."/>
            <person name="Andreopoulos B."/>
            <person name="Lipzen A."/>
            <person name="Chen C."/>
            <person name="Yanf M."/>
            <person name="Daum C."/>
            <person name="Ng V."/>
            <person name="Clum A."/>
            <person name="Ohm R."/>
            <person name="Martin F."/>
            <person name="Silar P."/>
            <person name="Natvig D."/>
            <person name="Lalanne C."/>
            <person name="Gautier V."/>
            <person name="Ament-Velasquez S.L."/>
            <person name="Kruys A."/>
            <person name="Hutchinson M.I."/>
            <person name="Powell A.J."/>
            <person name="Barry K."/>
            <person name="Miller A.N."/>
            <person name="Grigoriev I.V."/>
            <person name="Debuchy R."/>
            <person name="Gladieux P."/>
            <person name="Thoren M.H."/>
            <person name="Johannesson H."/>
        </authorList>
    </citation>
    <scope>NUCLEOTIDE SEQUENCE</scope>
    <source>
        <strain evidence="2">CBS 315.58</strain>
    </source>
</reference>
<feature type="compositionally biased region" description="Polar residues" evidence="1">
    <location>
        <begin position="43"/>
        <end position="56"/>
    </location>
</feature>
<feature type="compositionally biased region" description="Basic and acidic residues" evidence="1">
    <location>
        <begin position="144"/>
        <end position="178"/>
    </location>
</feature>
<sequence length="815" mass="89277">MKGFLFGLAGKPSPEPEPARAAQASAFKSGTDPADAIIEGIKNLSTSDQQENSPSEPATGKSKDGQARPTTPFSADQEEWSSGDETVVEQVAPHPKQDMIDHIMKSLCTSLDTKISELTQFASIAKADKTFNVADLPAVPRKGKAPDAVKSREHEHQGKETQELPKEEKKTIEEDAPKPQKLSDLSKFRSRPSSAAPPPPAVAPAPDAEPQQDFASLMSAARSQSSLAAAASPSFPSAAVGALHLASMPFMPPGMANFPPIEPTSTQRPTQTFARSVRPTQTQAPFIAPVPSLPLSPAPSPPAGDHPSPPSASKRAKRSLEDEYQGIAEVDVQPRFGHEKNFLRRGSGVSPPFGSGRVSARAPAAPTQVTQSRQFHTSPQSRGPAFPTGSLPPSRSISNAESIFGAPQLPRGLVVPEQELSPKTLGDVSAQSVQRRHLSDAGADVPEDHDGRRKKARRATSDSPAAATRSGNKFACPYFKRNPRKYQKWTSCPGPGWEEVHRVKTHLYRRHRLPIQCPRCWDTFDEDTILQVHLQQDPPCTMQQNRIPHEGFTKDQEKKLRSRKKAQPNMTDEDKWVEIYMILFPDDDPDSVPTPFYDDQDEDTATPALGGLGSGSNELEDYATFLRREMPTLVRRELEVLFQKESRDVEDRLRTKVEDIMLGLQPRLIKLYRQSQMPLSEYGPPQDMPQLQIPSDQPAQWDSLSSSDFGTPAMSTGTGTSIDLGTGIHPTSPYQQMVNGEGFDANLDFSSLSGLEWDGNQLQSGTGYQFQQQAQNLNWHQEFNKMLSPVVYAPLNGELDFSAGFQGPFQASYQG</sequence>